<dbReference type="OrthoDB" id="3219396at2759"/>
<dbReference type="CDD" id="cd22106">
    <property type="entry name" value="F-box_FBXO36"/>
    <property type="match status" value="1"/>
</dbReference>
<organism evidence="1 2">
    <name type="scientific">Xenopus laevis</name>
    <name type="common">African clawed frog</name>
    <dbReference type="NCBI Taxonomy" id="8355"/>
    <lineage>
        <taxon>Eukaryota</taxon>
        <taxon>Metazoa</taxon>
        <taxon>Chordata</taxon>
        <taxon>Craniata</taxon>
        <taxon>Vertebrata</taxon>
        <taxon>Euteleostomi</taxon>
        <taxon>Amphibia</taxon>
        <taxon>Batrachia</taxon>
        <taxon>Anura</taxon>
        <taxon>Pipoidea</taxon>
        <taxon>Pipidae</taxon>
        <taxon>Xenopodinae</taxon>
        <taxon>Xenopus</taxon>
        <taxon>Xenopus</taxon>
    </lineage>
</organism>
<dbReference type="PaxDb" id="8355-A0A1L8HGT1"/>
<sequence length="181" mass="21272">MASLLQDILYEVQGQAPAPNKDLHHLVVMKTQVILRSWKISVRAEHRKVLPREVKKTHSDFLEDIGFQKQVQRIFGKETIEYVLSTCRGNCDFIVRLPDDLKIRIFSFLDTNDIKHMSETCKAFQKLCSSEEFWEKIKARQEKSMSNVPRIGFPGSLKIKNTKQMAERSAWFQRRRRSTLF</sequence>
<dbReference type="STRING" id="8355.A0A1L8HGT1"/>
<dbReference type="SUPFAM" id="SSF81383">
    <property type="entry name" value="F-box domain"/>
    <property type="match status" value="1"/>
</dbReference>
<dbReference type="RefSeq" id="XP_018101206.1">
    <property type="nucleotide sequence ID" value="XM_018245717.2"/>
</dbReference>
<accession>A0A1L8HGT1</accession>
<dbReference type="OMA" id="TISQTCK"/>
<gene>
    <name evidence="2" type="primary">LOC108707730</name>
</gene>
<keyword evidence="1" id="KW-1185">Reference proteome</keyword>
<dbReference type="AlphaFoldDB" id="A0A1L8HGT1"/>
<evidence type="ECO:0000313" key="1">
    <source>
        <dbReference type="Proteomes" id="UP000186698"/>
    </source>
</evidence>
<name>A0A1L8HGT1_XENLA</name>
<proteinExistence type="predicted"/>
<protein>
    <submittedName>
        <fullName evidence="2">F-box only protein 36</fullName>
    </submittedName>
</protein>
<dbReference type="CTD" id="108707730"/>
<dbReference type="PROSITE" id="PS50181">
    <property type="entry name" value="FBOX"/>
    <property type="match status" value="1"/>
</dbReference>
<dbReference type="Bgee" id="108707730">
    <property type="expression patterns" value="Expressed in stomach and 2 other cell types or tissues"/>
</dbReference>
<evidence type="ECO:0000313" key="2">
    <source>
        <dbReference type="RefSeq" id="XP_018101206.1"/>
    </source>
</evidence>
<dbReference type="KEGG" id="xla:108707730"/>
<dbReference type="Pfam" id="PF12937">
    <property type="entry name" value="F-box-like"/>
    <property type="match status" value="1"/>
</dbReference>
<dbReference type="InterPro" id="IPR001810">
    <property type="entry name" value="F-box_dom"/>
</dbReference>
<dbReference type="Gene3D" id="1.20.1280.50">
    <property type="match status" value="1"/>
</dbReference>
<dbReference type="InterPro" id="IPR036047">
    <property type="entry name" value="F-box-like_dom_sf"/>
</dbReference>
<reference evidence="2" key="1">
    <citation type="submission" date="2025-08" db="UniProtKB">
        <authorList>
            <consortium name="RefSeq"/>
        </authorList>
    </citation>
    <scope>IDENTIFICATION</scope>
    <source>
        <strain evidence="2">J_2021</strain>
        <tissue evidence="2">Erythrocytes</tissue>
    </source>
</reference>
<dbReference type="GeneID" id="108707730"/>
<dbReference type="Proteomes" id="UP000186698">
    <property type="component" value="Chromosome 2L"/>
</dbReference>
<dbReference type="SMART" id="SM00256">
    <property type="entry name" value="FBOX"/>
    <property type="match status" value="1"/>
</dbReference>